<dbReference type="GO" id="GO:0008013">
    <property type="term" value="F:beta-catenin binding"/>
    <property type="evidence" value="ECO:0007669"/>
    <property type="project" value="TreeGrafter"/>
</dbReference>
<dbReference type="FunFam" id="4.10.900.10:FF:000007">
    <property type="entry name" value="Cadherin 22"/>
    <property type="match status" value="1"/>
</dbReference>
<dbReference type="SUPFAM" id="SSF57196">
    <property type="entry name" value="EGF/Laminin"/>
    <property type="match status" value="1"/>
</dbReference>
<dbReference type="Proteomes" id="UP001331515">
    <property type="component" value="Unassembled WGS sequence"/>
</dbReference>
<comment type="function">
    <text evidence="8">Cadherins are calcium-dependent cell adhesion proteins.</text>
</comment>
<feature type="compositionally biased region" description="Acidic residues" evidence="9">
    <location>
        <begin position="346"/>
        <end position="357"/>
    </location>
</feature>
<dbReference type="GO" id="GO:0002009">
    <property type="term" value="P:morphogenesis of an epithelium"/>
    <property type="evidence" value="ECO:0007669"/>
    <property type="project" value="UniProtKB-ARBA"/>
</dbReference>
<evidence type="ECO:0000256" key="7">
    <source>
        <dbReference type="PROSITE-ProRule" id="PRU00076"/>
    </source>
</evidence>
<dbReference type="GO" id="GO:0007043">
    <property type="term" value="P:cell-cell junction assembly"/>
    <property type="evidence" value="ECO:0007669"/>
    <property type="project" value="TreeGrafter"/>
</dbReference>
<dbReference type="Gene3D" id="4.10.900.10">
    <property type="entry name" value="TCF3-CBD (Catenin binding domain)"/>
    <property type="match status" value="1"/>
</dbReference>
<dbReference type="InterPro" id="IPR000233">
    <property type="entry name" value="Cadherin_Y-type_LIR"/>
</dbReference>
<evidence type="ECO:0000256" key="9">
    <source>
        <dbReference type="SAM" id="MobiDB-lite"/>
    </source>
</evidence>
<dbReference type="GO" id="GO:0034332">
    <property type="term" value="P:adherens junction organization"/>
    <property type="evidence" value="ECO:0007669"/>
    <property type="project" value="TreeGrafter"/>
</dbReference>
<feature type="compositionally biased region" description="Basic residues" evidence="9">
    <location>
        <begin position="257"/>
        <end position="268"/>
    </location>
</feature>
<evidence type="ECO:0000313" key="12">
    <source>
        <dbReference type="EMBL" id="KAK5921615.1"/>
    </source>
</evidence>
<dbReference type="InterPro" id="IPR039808">
    <property type="entry name" value="Cadherin"/>
</dbReference>
<keyword evidence="7" id="KW-1015">Disulfide bond</keyword>
<comment type="subcellular location">
    <subcellularLocation>
        <location evidence="1">Cell membrane</location>
        <topology evidence="1">Single-pass type I membrane protein</topology>
    </subcellularLocation>
</comment>
<keyword evidence="7" id="KW-0245">EGF-like domain</keyword>
<dbReference type="PROSITE" id="PS01186">
    <property type="entry name" value="EGF_2"/>
    <property type="match status" value="1"/>
</dbReference>
<evidence type="ECO:0000256" key="2">
    <source>
        <dbReference type="ARBA" id="ARBA00022692"/>
    </source>
</evidence>
<feature type="region of interest" description="Disordered" evidence="9">
    <location>
        <begin position="218"/>
        <end position="279"/>
    </location>
</feature>
<dbReference type="GO" id="GO:0005912">
    <property type="term" value="C:adherens junction"/>
    <property type="evidence" value="ECO:0007669"/>
    <property type="project" value="TreeGrafter"/>
</dbReference>
<dbReference type="GO" id="GO:0016339">
    <property type="term" value="P:calcium-dependent cell-cell adhesion via plasma membrane cell adhesion molecules"/>
    <property type="evidence" value="ECO:0007669"/>
    <property type="project" value="TreeGrafter"/>
</dbReference>
<feature type="domain" description="EGF-like" evidence="11">
    <location>
        <begin position="88"/>
        <end position="125"/>
    </location>
</feature>
<dbReference type="EMBL" id="JAURVH010001522">
    <property type="protein sequence ID" value="KAK5921615.1"/>
    <property type="molecule type" value="Genomic_DNA"/>
</dbReference>
<feature type="region of interest" description="Disordered" evidence="9">
    <location>
        <begin position="326"/>
        <end position="363"/>
    </location>
</feature>
<dbReference type="PANTHER" id="PTHR24027:SF432">
    <property type="entry name" value="EGF-LIKE DOMAIN-CONTAINING PROTEIN"/>
    <property type="match status" value="1"/>
</dbReference>
<dbReference type="PROSITE" id="PS50026">
    <property type="entry name" value="EGF_3"/>
    <property type="match status" value="1"/>
</dbReference>
<dbReference type="PROSITE" id="PS00022">
    <property type="entry name" value="EGF_1"/>
    <property type="match status" value="1"/>
</dbReference>
<proteinExistence type="predicted"/>
<dbReference type="PANTHER" id="PTHR24027">
    <property type="entry name" value="CADHERIN-23"/>
    <property type="match status" value="1"/>
</dbReference>
<keyword evidence="5 10" id="KW-1133">Transmembrane helix</keyword>
<feature type="disulfide bond" evidence="7">
    <location>
        <begin position="115"/>
        <end position="124"/>
    </location>
</feature>
<evidence type="ECO:0000256" key="3">
    <source>
        <dbReference type="ARBA" id="ARBA00022737"/>
    </source>
</evidence>
<evidence type="ECO:0000256" key="4">
    <source>
        <dbReference type="ARBA" id="ARBA00022837"/>
    </source>
</evidence>
<keyword evidence="2 10" id="KW-0812">Transmembrane</keyword>
<keyword evidence="13" id="KW-1185">Reference proteome</keyword>
<protein>
    <recommendedName>
        <fullName evidence="11">EGF-like domain-containing protein</fullName>
    </recommendedName>
</protein>
<evidence type="ECO:0000256" key="8">
    <source>
        <dbReference type="RuleBase" id="RU004357"/>
    </source>
</evidence>
<dbReference type="GO" id="GO:0007156">
    <property type="term" value="P:homophilic cell adhesion via plasma membrane adhesion molecules"/>
    <property type="evidence" value="ECO:0007669"/>
    <property type="project" value="InterPro"/>
</dbReference>
<dbReference type="GO" id="GO:0045296">
    <property type="term" value="F:cadherin binding"/>
    <property type="evidence" value="ECO:0007669"/>
    <property type="project" value="TreeGrafter"/>
</dbReference>
<dbReference type="SMART" id="SM00181">
    <property type="entry name" value="EGF"/>
    <property type="match status" value="2"/>
</dbReference>
<evidence type="ECO:0000256" key="5">
    <source>
        <dbReference type="ARBA" id="ARBA00022989"/>
    </source>
</evidence>
<dbReference type="GO" id="GO:0016342">
    <property type="term" value="C:catenin complex"/>
    <property type="evidence" value="ECO:0007669"/>
    <property type="project" value="TreeGrafter"/>
</dbReference>
<evidence type="ECO:0000313" key="13">
    <source>
        <dbReference type="Proteomes" id="UP001331515"/>
    </source>
</evidence>
<keyword evidence="4" id="KW-0106">Calcium</keyword>
<feature type="compositionally biased region" description="Low complexity" evidence="9">
    <location>
        <begin position="330"/>
        <end position="339"/>
    </location>
</feature>
<dbReference type="GO" id="GO:0000902">
    <property type="term" value="P:cell morphogenesis"/>
    <property type="evidence" value="ECO:0007669"/>
    <property type="project" value="TreeGrafter"/>
</dbReference>
<feature type="transmembrane region" description="Helical" evidence="10">
    <location>
        <begin position="142"/>
        <end position="163"/>
    </location>
</feature>
<reference evidence="12 13" key="1">
    <citation type="journal article" date="2023" name="Mol. Biol. Evol.">
        <title>Genomics of Secondarily Temperate Adaptation in the Only Non-Antarctic Icefish.</title>
        <authorList>
            <person name="Rivera-Colon A.G."/>
            <person name="Rayamajhi N."/>
            <person name="Minhas B.F."/>
            <person name="Madrigal G."/>
            <person name="Bilyk K.T."/>
            <person name="Yoon V."/>
            <person name="Hune M."/>
            <person name="Gregory S."/>
            <person name="Cheng C.H.C."/>
            <person name="Catchen J.M."/>
        </authorList>
    </citation>
    <scope>NUCLEOTIDE SEQUENCE [LARGE SCALE GENOMIC DNA]</scope>
    <source>
        <tissue evidence="12">White muscle</tissue>
    </source>
</reference>
<organism evidence="12 13">
    <name type="scientific">Champsocephalus gunnari</name>
    <name type="common">Mackerel icefish</name>
    <dbReference type="NCBI Taxonomy" id="52237"/>
    <lineage>
        <taxon>Eukaryota</taxon>
        <taxon>Metazoa</taxon>
        <taxon>Chordata</taxon>
        <taxon>Craniata</taxon>
        <taxon>Vertebrata</taxon>
        <taxon>Euteleostomi</taxon>
        <taxon>Actinopterygii</taxon>
        <taxon>Neopterygii</taxon>
        <taxon>Teleostei</taxon>
        <taxon>Neoteleostei</taxon>
        <taxon>Acanthomorphata</taxon>
        <taxon>Eupercaria</taxon>
        <taxon>Perciformes</taxon>
        <taxon>Notothenioidei</taxon>
        <taxon>Channichthyidae</taxon>
        <taxon>Champsocephalus</taxon>
    </lineage>
</organism>
<evidence type="ECO:0000256" key="1">
    <source>
        <dbReference type="ARBA" id="ARBA00004251"/>
    </source>
</evidence>
<sequence length="405" mass="43902">MSDLSSPPAGCLRDVRFNGQLLPLDGQSRDTVTVLQRGGVTAGCPSDACRGQPCRSPLTCTDLWRKHQCRCPGGQLTVTEASGQQRCAASPCAATSCRNAGVCQALSPDAFRCRCLDGFGGQRCELGAVKGHRLAALSPSSILAISMCLLVFFAVLVAVTVWNQKGSRNKFRKRGVYHIPAEHESWEDIRENILNYNEEGGGEQDQNGYDISELKRPLGSSLSQSSSGPLIKSSSQEEVHPSGSSSSSGAPYLSIPHHPHHHHHHHHNPPPYQHAAYSDFAPPTFAPSCSHGDFQSYVARILWEADSDGGALPPDALHLWSVEGSGSGAGSLSSLGSRAGSRREEEKEEEKEEEGGFADERLSRWGPKFQALSEMYDRPQLGLAHRDAVTHIQRGHSRDPLPLHH</sequence>
<dbReference type="GO" id="GO:0044331">
    <property type="term" value="P:cell-cell adhesion mediated by cadherin"/>
    <property type="evidence" value="ECO:0007669"/>
    <property type="project" value="TreeGrafter"/>
</dbReference>
<dbReference type="CDD" id="cd00054">
    <property type="entry name" value="EGF_CA"/>
    <property type="match status" value="1"/>
</dbReference>
<keyword evidence="3" id="KW-0677">Repeat</keyword>
<evidence type="ECO:0000259" key="11">
    <source>
        <dbReference type="PROSITE" id="PS50026"/>
    </source>
</evidence>
<accession>A0AAN8DKF1</accession>
<dbReference type="Pfam" id="PF01049">
    <property type="entry name" value="CADH_Y-type_LIR"/>
    <property type="match status" value="1"/>
</dbReference>
<gene>
    <name evidence="12" type="ORF">CgunFtcFv8_018968</name>
</gene>
<dbReference type="AlphaFoldDB" id="A0AAN8DKF1"/>
<dbReference type="InterPro" id="IPR000742">
    <property type="entry name" value="EGF"/>
</dbReference>
<evidence type="ECO:0000256" key="6">
    <source>
        <dbReference type="ARBA" id="ARBA00023136"/>
    </source>
</evidence>
<dbReference type="Gene3D" id="2.10.25.10">
    <property type="entry name" value="Laminin"/>
    <property type="match status" value="1"/>
</dbReference>
<dbReference type="GO" id="GO:0005509">
    <property type="term" value="F:calcium ion binding"/>
    <property type="evidence" value="ECO:0007669"/>
    <property type="project" value="InterPro"/>
</dbReference>
<keyword evidence="6 10" id="KW-0472">Membrane</keyword>
<dbReference type="GO" id="GO:0016477">
    <property type="term" value="P:cell migration"/>
    <property type="evidence" value="ECO:0007669"/>
    <property type="project" value="TreeGrafter"/>
</dbReference>
<evidence type="ECO:0000256" key="10">
    <source>
        <dbReference type="SAM" id="Phobius"/>
    </source>
</evidence>
<feature type="compositionally biased region" description="Low complexity" evidence="9">
    <location>
        <begin position="218"/>
        <end position="234"/>
    </location>
</feature>
<name>A0AAN8DKF1_CHAGU</name>
<dbReference type="InterPro" id="IPR027397">
    <property type="entry name" value="Catenin-bd_sf"/>
</dbReference>
<comment type="caution">
    <text evidence="7">Lacks conserved residue(s) required for the propagation of feature annotation.</text>
</comment>
<comment type="caution">
    <text evidence="12">The sequence shown here is derived from an EMBL/GenBank/DDBJ whole genome shotgun (WGS) entry which is preliminary data.</text>
</comment>